<proteinExistence type="predicted"/>
<protein>
    <recommendedName>
        <fullName evidence="1">BTB domain-containing protein</fullName>
    </recommendedName>
</protein>
<dbReference type="SUPFAM" id="SSF54695">
    <property type="entry name" value="POZ domain"/>
    <property type="match status" value="1"/>
</dbReference>
<reference evidence="2" key="1">
    <citation type="submission" date="2022-10" db="EMBL/GenBank/DDBJ databases">
        <title>Culturing micro-colonial fungi from biological soil crusts in the Mojave desert and describing Neophaeococcomyces mojavensis, and introducing the new genera and species Taxawa tesnikishii.</title>
        <authorList>
            <person name="Kurbessoian T."/>
            <person name="Stajich J.E."/>
        </authorList>
    </citation>
    <scope>NUCLEOTIDE SEQUENCE</scope>
    <source>
        <strain evidence="2">TK_41</strain>
    </source>
</reference>
<dbReference type="SMART" id="SM00225">
    <property type="entry name" value="BTB"/>
    <property type="match status" value="1"/>
</dbReference>
<dbReference type="InterPro" id="IPR011333">
    <property type="entry name" value="SKP1/BTB/POZ_sf"/>
</dbReference>
<comment type="caution">
    <text evidence="2">The sequence shown here is derived from an EMBL/GenBank/DDBJ whole genome shotgun (WGS) entry which is preliminary data.</text>
</comment>
<dbReference type="PANTHER" id="PTHR47843">
    <property type="entry name" value="BTB DOMAIN-CONTAINING PROTEIN-RELATED"/>
    <property type="match status" value="1"/>
</dbReference>
<evidence type="ECO:0000313" key="3">
    <source>
        <dbReference type="Proteomes" id="UP001172673"/>
    </source>
</evidence>
<feature type="domain" description="BTB" evidence="1">
    <location>
        <begin position="32"/>
        <end position="99"/>
    </location>
</feature>
<dbReference type="Pfam" id="PF00651">
    <property type="entry name" value="BTB"/>
    <property type="match status" value="1"/>
</dbReference>
<dbReference type="PANTHER" id="PTHR47843:SF2">
    <property type="entry name" value="BTB DOMAIN-CONTAINING PROTEIN"/>
    <property type="match status" value="1"/>
</dbReference>
<dbReference type="EMBL" id="JAPDRK010000021">
    <property type="protein sequence ID" value="KAJ9603699.1"/>
    <property type="molecule type" value="Genomic_DNA"/>
</dbReference>
<dbReference type="Gene3D" id="3.30.710.10">
    <property type="entry name" value="Potassium Channel Kv1.1, Chain A"/>
    <property type="match status" value="1"/>
</dbReference>
<dbReference type="InterPro" id="IPR000210">
    <property type="entry name" value="BTB/POZ_dom"/>
</dbReference>
<evidence type="ECO:0000259" key="1">
    <source>
        <dbReference type="PROSITE" id="PS50097"/>
    </source>
</evidence>
<dbReference type="CDD" id="cd18186">
    <property type="entry name" value="BTB_POZ_ZBTB_KLHL-like"/>
    <property type="match status" value="1"/>
</dbReference>
<sequence length="270" mass="30507">MNAAMMEDYDSGPVTGNASFTESKSFATSPIVTLIVGPTRKKYSVHKDLLVKFSTFFAKCLSAGMAEQERNQVELPEDTCQQFDVIVEFMYSMPIKLEILARSVEDEDGANSLIQLYLTADKYGITKFQDCIADYLRERYTGSFVDPAHLELLMERLGAKSHICKLLGDVLRVDLLERPHAYRPSHPDIHGVEIDREEARKREAALKKALSNEAVSVDIVRLLASGNDSLEWPSCGPGGRCHYHVHPNGTGCWLQDRLRRVCFEDFKNDW</sequence>
<dbReference type="AlphaFoldDB" id="A0AA38WYX8"/>
<accession>A0AA38WYX8</accession>
<organism evidence="2 3">
    <name type="scientific">Cladophialophora chaetospira</name>
    <dbReference type="NCBI Taxonomy" id="386627"/>
    <lineage>
        <taxon>Eukaryota</taxon>
        <taxon>Fungi</taxon>
        <taxon>Dikarya</taxon>
        <taxon>Ascomycota</taxon>
        <taxon>Pezizomycotina</taxon>
        <taxon>Eurotiomycetes</taxon>
        <taxon>Chaetothyriomycetidae</taxon>
        <taxon>Chaetothyriales</taxon>
        <taxon>Herpotrichiellaceae</taxon>
        <taxon>Cladophialophora</taxon>
    </lineage>
</organism>
<dbReference type="PROSITE" id="PS50097">
    <property type="entry name" value="BTB"/>
    <property type="match status" value="1"/>
</dbReference>
<name>A0AA38WYX8_9EURO</name>
<keyword evidence="3" id="KW-1185">Reference proteome</keyword>
<evidence type="ECO:0000313" key="2">
    <source>
        <dbReference type="EMBL" id="KAJ9603699.1"/>
    </source>
</evidence>
<dbReference type="Proteomes" id="UP001172673">
    <property type="component" value="Unassembled WGS sequence"/>
</dbReference>
<gene>
    <name evidence="2" type="ORF">H2200_011885</name>
</gene>